<keyword evidence="3" id="KW-0564">Palmitate</keyword>
<proteinExistence type="predicted"/>
<evidence type="ECO:0000313" key="9">
    <source>
        <dbReference type="Proteomes" id="UP001596055"/>
    </source>
</evidence>
<protein>
    <submittedName>
        <fullName evidence="8">META domain-containing protein</fullName>
    </submittedName>
</protein>
<evidence type="ECO:0000259" key="6">
    <source>
        <dbReference type="Pfam" id="PF03724"/>
    </source>
</evidence>
<keyword evidence="2" id="KW-0472">Membrane</keyword>
<evidence type="ECO:0000256" key="2">
    <source>
        <dbReference type="ARBA" id="ARBA00023136"/>
    </source>
</evidence>
<dbReference type="Gene3D" id="2.40.128.200">
    <property type="match status" value="1"/>
</dbReference>
<dbReference type="Pfam" id="PF09864">
    <property type="entry name" value="MliC"/>
    <property type="match status" value="1"/>
</dbReference>
<accession>A0ABW0RKG8</accession>
<keyword evidence="9" id="KW-1185">Reference proteome</keyword>
<dbReference type="PANTHER" id="PTHR35535:SF1">
    <property type="entry name" value="HEAT SHOCK PROTEIN HSLJ"/>
    <property type="match status" value="1"/>
</dbReference>
<comment type="caution">
    <text evidence="8">The sequence shown here is derived from an EMBL/GenBank/DDBJ whole genome shotgun (WGS) entry which is preliminary data.</text>
</comment>
<dbReference type="Gene3D" id="2.40.128.270">
    <property type="match status" value="1"/>
</dbReference>
<keyword evidence="1 5" id="KW-0732">Signal</keyword>
<organism evidence="8 9">
    <name type="scientific">Marinobacter koreensis</name>
    <dbReference type="NCBI Taxonomy" id="335974"/>
    <lineage>
        <taxon>Bacteria</taxon>
        <taxon>Pseudomonadati</taxon>
        <taxon>Pseudomonadota</taxon>
        <taxon>Gammaproteobacteria</taxon>
        <taxon>Pseudomonadales</taxon>
        <taxon>Marinobacteraceae</taxon>
        <taxon>Marinobacter</taxon>
    </lineage>
</organism>
<evidence type="ECO:0000256" key="3">
    <source>
        <dbReference type="ARBA" id="ARBA00023139"/>
    </source>
</evidence>
<feature type="domain" description="C-type lysozyme inhibitor" evidence="7">
    <location>
        <begin position="35"/>
        <end position="98"/>
    </location>
</feature>
<dbReference type="PROSITE" id="PS51257">
    <property type="entry name" value="PROKAR_LIPOPROTEIN"/>
    <property type="match status" value="1"/>
</dbReference>
<dbReference type="EMBL" id="JBHSNL010000001">
    <property type="protein sequence ID" value="MFC5545194.1"/>
    <property type="molecule type" value="Genomic_DNA"/>
</dbReference>
<dbReference type="InterPro" id="IPR018660">
    <property type="entry name" value="MliC"/>
</dbReference>
<feature type="chain" id="PRO_5047540175" evidence="5">
    <location>
        <begin position="24"/>
        <end position="323"/>
    </location>
</feature>
<evidence type="ECO:0000256" key="5">
    <source>
        <dbReference type="SAM" id="SignalP"/>
    </source>
</evidence>
<dbReference type="RefSeq" id="WP_248155752.1">
    <property type="nucleotide sequence ID" value="NZ_JAKZAJ010000002.1"/>
</dbReference>
<evidence type="ECO:0000259" key="7">
    <source>
        <dbReference type="Pfam" id="PF09864"/>
    </source>
</evidence>
<dbReference type="InterPro" id="IPR053147">
    <property type="entry name" value="Hsp_HslJ-like"/>
</dbReference>
<evidence type="ECO:0000256" key="1">
    <source>
        <dbReference type="ARBA" id="ARBA00022729"/>
    </source>
</evidence>
<reference evidence="9" key="1">
    <citation type="journal article" date="2019" name="Int. J. Syst. Evol. Microbiol.">
        <title>The Global Catalogue of Microorganisms (GCM) 10K type strain sequencing project: providing services to taxonomists for standard genome sequencing and annotation.</title>
        <authorList>
            <consortium name="The Broad Institute Genomics Platform"/>
            <consortium name="The Broad Institute Genome Sequencing Center for Infectious Disease"/>
            <person name="Wu L."/>
            <person name="Ma J."/>
        </authorList>
    </citation>
    <scope>NUCLEOTIDE SEQUENCE [LARGE SCALE GENOMIC DNA]</scope>
    <source>
        <strain evidence="9">CGMCC 4.1799</strain>
    </source>
</reference>
<dbReference type="InterPro" id="IPR038670">
    <property type="entry name" value="HslJ-like_sf"/>
</dbReference>
<evidence type="ECO:0000313" key="8">
    <source>
        <dbReference type="EMBL" id="MFC5545194.1"/>
    </source>
</evidence>
<dbReference type="InterPro" id="IPR036328">
    <property type="entry name" value="MliC_sf"/>
</dbReference>
<dbReference type="Proteomes" id="UP001596055">
    <property type="component" value="Unassembled WGS sequence"/>
</dbReference>
<feature type="signal peptide" evidence="5">
    <location>
        <begin position="1"/>
        <end position="23"/>
    </location>
</feature>
<dbReference type="PANTHER" id="PTHR35535">
    <property type="entry name" value="HEAT SHOCK PROTEIN HSLJ"/>
    <property type="match status" value="1"/>
</dbReference>
<keyword evidence="4" id="KW-0449">Lipoprotein</keyword>
<name>A0ABW0RKG8_9GAMM</name>
<feature type="domain" description="DUF306" evidence="6">
    <location>
        <begin position="210"/>
        <end position="313"/>
    </location>
</feature>
<evidence type="ECO:0000256" key="4">
    <source>
        <dbReference type="ARBA" id="ARBA00023288"/>
    </source>
</evidence>
<dbReference type="Pfam" id="PF03724">
    <property type="entry name" value="META"/>
    <property type="match status" value="1"/>
</dbReference>
<dbReference type="InterPro" id="IPR005184">
    <property type="entry name" value="DUF306_Meta_HslJ"/>
</dbReference>
<dbReference type="SUPFAM" id="SSF141488">
    <property type="entry name" value="YdhA-like"/>
    <property type="match status" value="1"/>
</dbReference>
<gene>
    <name evidence="8" type="ORF">ACFPQA_09035</name>
</gene>
<sequence>MQCLRTLRAACLLTVALSLVACASLMPEKPSSNTYSCGQLDIRVAETDAGLLGIDFADQRLLLKSAESASGALYVAPDNPDTRFWSKGARASLTVDGERYPECLEPGAIEDPFEARGNEPFWRVRVAAGQLTLERPYESTPPLRLDAQLEQSDRHGRTFVAEGSGVRVRLRVARQLCNDSMSGSQYPAQARLTINGDVYQGCGGDPVRLLRGVEWVVETVDGLAVMELSQMTVRFLDGQRVVGAASCNRYAGTYRLTGEGLDVDSIASTRMACAPSLMKQEERFLKLLGQIKAFRIGKHGELNLLTLDGRTIVAHRNSGGSIP</sequence>